<keyword evidence="1" id="KW-1185">Reference proteome</keyword>
<sequence length="133" mass="15204">MEETIFESLYKNEALRNLEFEQNCQTMLDSMKDEAQKYNDVFRGDSLCNFDTLLAAATTPAVDCNLDGNKLVAFYRDTGNRMIEMCSGANKLENIDCDYIGNDVILLGDHLRFYILIVLQSELNLARKNKEIT</sequence>
<reference evidence="2" key="1">
    <citation type="submission" date="2022-11" db="UniProtKB">
        <authorList>
            <consortium name="WormBaseParasite"/>
        </authorList>
    </citation>
    <scope>IDENTIFICATION</scope>
</reference>
<dbReference type="AlphaFoldDB" id="A0A915I9A5"/>
<protein>
    <submittedName>
        <fullName evidence="2">Uncharacterized protein</fullName>
    </submittedName>
</protein>
<name>A0A915I9A5_ROMCU</name>
<dbReference type="WBParaSite" id="nRc.2.0.1.t10755-RA">
    <property type="protein sequence ID" value="nRc.2.0.1.t10755-RA"/>
    <property type="gene ID" value="nRc.2.0.1.g10755"/>
</dbReference>
<organism evidence="1 2">
    <name type="scientific">Romanomermis culicivorax</name>
    <name type="common">Nematode worm</name>
    <dbReference type="NCBI Taxonomy" id="13658"/>
    <lineage>
        <taxon>Eukaryota</taxon>
        <taxon>Metazoa</taxon>
        <taxon>Ecdysozoa</taxon>
        <taxon>Nematoda</taxon>
        <taxon>Enoplea</taxon>
        <taxon>Dorylaimia</taxon>
        <taxon>Mermithida</taxon>
        <taxon>Mermithoidea</taxon>
        <taxon>Mermithidae</taxon>
        <taxon>Romanomermis</taxon>
    </lineage>
</organism>
<accession>A0A915I9A5</accession>
<dbReference type="Proteomes" id="UP000887565">
    <property type="component" value="Unplaced"/>
</dbReference>
<evidence type="ECO:0000313" key="1">
    <source>
        <dbReference type="Proteomes" id="UP000887565"/>
    </source>
</evidence>
<evidence type="ECO:0000313" key="2">
    <source>
        <dbReference type="WBParaSite" id="nRc.2.0.1.t10755-RA"/>
    </source>
</evidence>
<proteinExistence type="predicted"/>